<evidence type="ECO:0000256" key="3">
    <source>
        <dbReference type="ARBA" id="ARBA00022679"/>
    </source>
</evidence>
<evidence type="ECO:0000313" key="8">
    <source>
        <dbReference type="Proteomes" id="UP000467840"/>
    </source>
</evidence>
<name>A0A6A6NBB6_HEVBR</name>
<reference evidence="7 8" key="1">
    <citation type="journal article" date="2020" name="Mol. Plant">
        <title>The Chromosome-Based Rubber Tree Genome Provides New Insights into Spurge Genome Evolution and Rubber Biosynthesis.</title>
        <authorList>
            <person name="Liu J."/>
            <person name="Shi C."/>
            <person name="Shi C.C."/>
            <person name="Li W."/>
            <person name="Zhang Q.J."/>
            <person name="Zhang Y."/>
            <person name="Li K."/>
            <person name="Lu H.F."/>
            <person name="Shi C."/>
            <person name="Zhu S.T."/>
            <person name="Xiao Z.Y."/>
            <person name="Nan H."/>
            <person name="Yue Y."/>
            <person name="Zhu X.G."/>
            <person name="Wu Y."/>
            <person name="Hong X.N."/>
            <person name="Fan G.Y."/>
            <person name="Tong Y."/>
            <person name="Zhang D."/>
            <person name="Mao C.L."/>
            <person name="Liu Y.L."/>
            <person name="Hao S.J."/>
            <person name="Liu W.Q."/>
            <person name="Lv M.Q."/>
            <person name="Zhang H.B."/>
            <person name="Liu Y."/>
            <person name="Hu-Tang G.R."/>
            <person name="Wang J.P."/>
            <person name="Wang J.H."/>
            <person name="Sun Y.H."/>
            <person name="Ni S.B."/>
            <person name="Chen W.B."/>
            <person name="Zhang X.C."/>
            <person name="Jiao Y.N."/>
            <person name="Eichler E.E."/>
            <person name="Li G.H."/>
            <person name="Liu X."/>
            <person name="Gao L.Z."/>
        </authorList>
    </citation>
    <scope>NUCLEOTIDE SEQUENCE [LARGE SCALE GENOMIC DNA]</scope>
    <source>
        <strain evidence="8">cv. GT1</strain>
        <tissue evidence="7">Leaf</tissue>
    </source>
</reference>
<evidence type="ECO:0000256" key="5">
    <source>
        <dbReference type="ARBA" id="ARBA00023180"/>
    </source>
</evidence>
<evidence type="ECO:0000313" key="7">
    <source>
        <dbReference type="EMBL" id="KAF2322574.1"/>
    </source>
</evidence>
<dbReference type="Gene3D" id="3.60.15.10">
    <property type="entry name" value="Ribonuclease Z/Hydroxyacylglutathione hydrolase-like"/>
    <property type="match status" value="1"/>
</dbReference>
<dbReference type="PANTHER" id="PTHR23131:SF0">
    <property type="entry name" value="ENDORIBONUCLEASE LACTB2"/>
    <property type="match status" value="1"/>
</dbReference>
<dbReference type="Pfam" id="PF00753">
    <property type="entry name" value="Lactamase_B"/>
    <property type="match status" value="1"/>
</dbReference>
<proteinExistence type="predicted"/>
<dbReference type="GO" id="GO:0016020">
    <property type="term" value="C:membrane"/>
    <property type="evidence" value="ECO:0007669"/>
    <property type="project" value="UniProtKB-SubCell"/>
</dbReference>
<sequence length="614" mass="68897">MATYNLALILKNCLNENEFLLVKQTPPPKFFDEEYDSFVDSDLWDLPSTKLNVLDGELETGIAIEGVESLLPKFNFRKYDIEPAISRVLEQVGIKAVDKRDWRFFKLVEEAEFGPGLPVHTLFVMGFASGNESLPELCKWMHIQSCLNWLLDVKPSSDRVGPLAVIGVINDLVQSPEPKVHTTLNHQEYPPGVIIVPMKSRTAKPFHTTNLIIFAPQSVSAECGDYGFVARGDALIVDPGCLADFHGELLKIVSALSRKLVVFVTHHHHDHVDGLSIIQRCNPDATLLAHKNTMRRIGKEDWSLGYTSVSGGEEICIGGQRLKVIFAPGHTDGHVALLHISTHSLIVGDHCVGQGSAVLDVTSGGNMADYFQSTYKFIELAPHALIPMHGRVNLWPKHMLCAYLKNRRSREAAILKAIENGAKTLIDIVASVYCDVDRRAWIAAASNVRLHADHLARQNKLPKDFSLDNFSCSVVTFVDDFGRLPLAQLWEKFFKGHEGLYSIYVHTSPEFTEVPPESSVFYNRRIPSKPVEWGRATMVDAERRLLANALLDFSNERFVLLSILNFTTIYKYLINSKQSFIGSFDDPRHNGRGRYNKLLWPTVNLSDWRKGSVV</sequence>
<dbReference type="InterPro" id="IPR036388">
    <property type="entry name" value="WH-like_DNA-bd_sf"/>
</dbReference>
<dbReference type="Gene3D" id="1.10.10.10">
    <property type="entry name" value="Winged helix-like DNA-binding domain superfamily/Winged helix DNA-binding domain"/>
    <property type="match status" value="1"/>
</dbReference>
<comment type="caution">
    <text evidence="7">The sequence shown here is derived from an EMBL/GenBank/DDBJ whole genome shotgun (WGS) entry which is preliminary data.</text>
</comment>
<dbReference type="Proteomes" id="UP000467840">
    <property type="component" value="Chromosome 11"/>
</dbReference>
<keyword evidence="2" id="KW-0328">Glycosyltransferase</keyword>
<dbReference type="SMART" id="SM00849">
    <property type="entry name" value="Lactamase_B"/>
    <property type="match status" value="1"/>
</dbReference>
<dbReference type="InterPro" id="IPR003406">
    <property type="entry name" value="Glyco_trans_14"/>
</dbReference>
<accession>A0A6A6NBB6</accession>
<dbReference type="SUPFAM" id="SSF56281">
    <property type="entry name" value="Metallo-hydrolase/oxidoreductase"/>
    <property type="match status" value="1"/>
</dbReference>
<evidence type="ECO:0000259" key="6">
    <source>
        <dbReference type="SMART" id="SM00849"/>
    </source>
</evidence>
<dbReference type="PANTHER" id="PTHR23131">
    <property type="entry name" value="ENDORIBONUCLEASE LACTB2"/>
    <property type="match status" value="1"/>
</dbReference>
<comment type="subcellular location">
    <subcellularLocation>
        <location evidence="1">Membrane</location>
        <topology evidence="1">Single-pass type II membrane protein</topology>
    </subcellularLocation>
</comment>
<evidence type="ECO:0000256" key="1">
    <source>
        <dbReference type="ARBA" id="ARBA00004606"/>
    </source>
</evidence>
<dbReference type="GO" id="GO:0016757">
    <property type="term" value="F:glycosyltransferase activity"/>
    <property type="evidence" value="ECO:0007669"/>
    <property type="project" value="UniProtKB-KW"/>
</dbReference>
<dbReference type="FunFam" id="3.60.15.10:FF:000032">
    <property type="entry name" value="Metallo-hydrolase/oxidoreductase superfamily protein"/>
    <property type="match status" value="1"/>
</dbReference>
<gene>
    <name evidence="7" type="ORF">GH714_019069</name>
</gene>
<dbReference type="InterPro" id="IPR050662">
    <property type="entry name" value="Sec-metab_biosynth-thioest"/>
</dbReference>
<dbReference type="InterPro" id="IPR036866">
    <property type="entry name" value="RibonucZ/Hydroxyglut_hydro"/>
</dbReference>
<organism evidence="7 8">
    <name type="scientific">Hevea brasiliensis</name>
    <name type="common">Para rubber tree</name>
    <name type="synonym">Siphonia brasiliensis</name>
    <dbReference type="NCBI Taxonomy" id="3981"/>
    <lineage>
        <taxon>Eukaryota</taxon>
        <taxon>Viridiplantae</taxon>
        <taxon>Streptophyta</taxon>
        <taxon>Embryophyta</taxon>
        <taxon>Tracheophyta</taxon>
        <taxon>Spermatophyta</taxon>
        <taxon>Magnoliopsida</taxon>
        <taxon>eudicotyledons</taxon>
        <taxon>Gunneridae</taxon>
        <taxon>Pentapetalae</taxon>
        <taxon>rosids</taxon>
        <taxon>fabids</taxon>
        <taxon>Malpighiales</taxon>
        <taxon>Euphorbiaceae</taxon>
        <taxon>Crotonoideae</taxon>
        <taxon>Micrandreae</taxon>
        <taxon>Hevea</taxon>
    </lineage>
</organism>
<keyword evidence="8" id="KW-1185">Reference proteome</keyword>
<dbReference type="AlphaFoldDB" id="A0A6A6NBB6"/>
<keyword evidence="4" id="KW-0472">Membrane</keyword>
<dbReference type="Pfam" id="PF17778">
    <property type="entry name" value="WHD_BLACT"/>
    <property type="match status" value="1"/>
</dbReference>
<protein>
    <recommendedName>
        <fullName evidence="6">Metallo-beta-lactamase domain-containing protein</fullName>
    </recommendedName>
</protein>
<dbReference type="EMBL" id="JAAGAX010000002">
    <property type="protein sequence ID" value="KAF2322574.1"/>
    <property type="molecule type" value="Genomic_DNA"/>
</dbReference>
<dbReference type="Pfam" id="PF02485">
    <property type="entry name" value="Branch"/>
    <property type="match status" value="1"/>
</dbReference>
<evidence type="ECO:0000256" key="4">
    <source>
        <dbReference type="ARBA" id="ARBA00023136"/>
    </source>
</evidence>
<evidence type="ECO:0000256" key="2">
    <source>
        <dbReference type="ARBA" id="ARBA00022676"/>
    </source>
</evidence>
<dbReference type="GO" id="GO:0009536">
    <property type="term" value="C:plastid"/>
    <property type="evidence" value="ECO:0007669"/>
    <property type="project" value="TreeGrafter"/>
</dbReference>
<keyword evidence="5" id="KW-0325">Glycoprotein</keyword>
<feature type="domain" description="Metallo-beta-lactamase" evidence="6">
    <location>
        <begin position="224"/>
        <end position="389"/>
    </location>
</feature>
<dbReference type="InterPro" id="IPR041516">
    <property type="entry name" value="LACTB2_WH"/>
</dbReference>
<dbReference type="InterPro" id="IPR001279">
    <property type="entry name" value="Metallo-B-lactamas"/>
</dbReference>
<dbReference type="FunFam" id="1.10.10.10:FF:000534">
    <property type="entry name" value="Metallo-hydrolase/oxidoreductase superfamily protein"/>
    <property type="match status" value="1"/>
</dbReference>
<keyword evidence="3" id="KW-0808">Transferase</keyword>